<name>A0A7C9IYP4_9BACT</name>
<evidence type="ECO:0000256" key="1">
    <source>
        <dbReference type="ARBA" id="ARBA00006739"/>
    </source>
</evidence>
<gene>
    <name evidence="5" type="ORF">GTA51_18720</name>
</gene>
<dbReference type="EMBL" id="WVUD01000059">
    <property type="protein sequence ID" value="MYL85142.1"/>
    <property type="molecule type" value="Genomic_DNA"/>
</dbReference>
<evidence type="ECO:0000313" key="5">
    <source>
        <dbReference type="EMBL" id="MYL85142.1"/>
    </source>
</evidence>
<dbReference type="Gene3D" id="3.90.550.10">
    <property type="entry name" value="Spore Coat Polysaccharide Biosynthesis Protein SpsA, Chain A"/>
    <property type="match status" value="1"/>
</dbReference>
<dbReference type="RefSeq" id="WP_160963833.1">
    <property type="nucleotide sequence ID" value="NZ_WVUD01000059.1"/>
</dbReference>
<comment type="similarity">
    <text evidence="1">Belongs to the glycosyltransferase 2 family.</text>
</comment>
<keyword evidence="6" id="KW-1185">Reference proteome</keyword>
<dbReference type="Pfam" id="PF00535">
    <property type="entry name" value="Glycos_transf_2"/>
    <property type="match status" value="1"/>
</dbReference>
<comment type="caution">
    <text evidence="5">The sequence shown here is derived from an EMBL/GenBank/DDBJ whole genome shotgun (WGS) entry which is preliminary data.</text>
</comment>
<protein>
    <submittedName>
        <fullName evidence="5">Glycosyltransferase</fullName>
    </submittedName>
</protein>
<dbReference type="SUPFAM" id="SSF53448">
    <property type="entry name" value="Nucleotide-diphospho-sugar transferases"/>
    <property type="match status" value="1"/>
</dbReference>
<dbReference type="PANTHER" id="PTHR43685:SF5">
    <property type="entry name" value="GLYCOSYLTRANSFERASE EPSE-RELATED"/>
    <property type="match status" value="1"/>
</dbReference>
<accession>A0A7C9IYP4</accession>
<organism evidence="5 6">
    <name type="scientific">Solidesulfovibrio aerotolerans</name>
    <dbReference type="NCBI Taxonomy" id="295255"/>
    <lineage>
        <taxon>Bacteria</taxon>
        <taxon>Pseudomonadati</taxon>
        <taxon>Thermodesulfobacteriota</taxon>
        <taxon>Desulfovibrionia</taxon>
        <taxon>Desulfovibrionales</taxon>
        <taxon>Desulfovibrionaceae</taxon>
        <taxon>Solidesulfovibrio</taxon>
    </lineage>
</organism>
<evidence type="ECO:0000313" key="6">
    <source>
        <dbReference type="Proteomes" id="UP000482487"/>
    </source>
</evidence>
<dbReference type="InterPro" id="IPR029044">
    <property type="entry name" value="Nucleotide-diphossugar_trans"/>
</dbReference>
<proteinExistence type="inferred from homology"/>
<dbReference type="AlphaFoldDB" id="A0A7C9IYP4"/>
<dbReference type="InterPro" id="IPR050834">
    <property type="entry name" value="Glycosyltransf_2"/>
</dbReference>
<evidence type="ECO:0000256" key="2">
    <source>
        <dbReference type="ARBA" id="ARBA00022676"/>
    </source>
</evidence>
<dbReference type="Proteomes" id="UP000482487">
    <property type="component" value="Unassembled WGS sequence"/>
</dbReference>
<keyword evidence="3 5" id="KW-0808">Transferase</keyword>
<sequence>MRLPQPSTKSIQTLEGPMKPTVQIVCITYNQEAYIAQALASLVAQQTDFPFEIIVADDRSTDGTPRIIQEFHAKYPALIRPIFQETNLGAAGNFLDALNRVEAEFLALCEGDDYWTDPSKLQKQHDALRAHPECAVCFHPVRIIDEGGAVTDERFPAPQFRFNKTRLQFADLAKRNFIQTNAVMYRWQFQNQDLRRVYSPNILPGDWFIHLVHAHAGDILFLEDVMSVYRIWSGGIWNGAGKSDAWFSACGIPSLRFYRALHGLFPQEFPLPTLRCLEYCDKILAAARTAGRQDLVATLEREFPEFLCILPRYRILLRLRYFCRALKNLPAARRVLRSLGSPQKTEKIAR</sequence>
<dbReference type="InterPro" id="IPR001173">
    <property type="entry name" value="Glyco_trans_2-like"/>
</dbReference>
<evidence type="ECO:0000256" key="3">
    <source>
        <dbReference type="ARBA" id="ARBA00022679"/>
    </source>
</evidence>
<feature type="domain" description="Glycosyltransferase 2-like" evidence="4">
    <location>
        <begin position="24"/>
        <end position="185"/>
    </location>
</feature>
<dbReference type="PANTHER" id="PTHR43685">
    <property type="entry name" value="GLYCOSYLTRANSFERASE"/>
    <property type="match status" value="1"/>
</dbReference>
<evidence type="ECO:0000259" key="4">
    <source>
        <dbReference type="Pfam" id="PF00535"/>
    </source>
</evidence>
<reference evidence="5 6" key="1">
    <citation type="submission" date="2020-01" db="EMBL/GenBank/DDBJ databases">
        <title>Genome sequence of Desulfovibrio aerotolerans DSM 16695(T).</title>
        <authorList>
            <person name="Karnachuk O."/>
            <person name="Avakyan M."/>
            <person name="Mardanov A."/>
            <person name="Kadnikov V."/>
            <person name="Ravin N."/>
        </authorList>
    </citation>
    <scope>NUCLEOTIDE SEQUENCE [LARGE SCALE GENOMIC DNA]</scope>
    <source>
        <strain evidence="5 6">DSM 16695</strain>
    </source>
</reference>
<dbReference type="GO" id="GO:0016757">
    <property type="term" value="F:glycosyltransferase activity"/>
    <property type="evidence" value="ECO:0007669"/>
    <property type="project" value="UniProtKB-KW"/>
</dbReference>
<keyword evidence="2" id="KW-0328">Glycosyltransferase</keyword>
<dbReference type="OrthoDB" id="9798249at2"/>